<feature type="domain" description="IrrE N-terminal-like" evidence="1">
    <location>
        <begin position="154"/>
        <end position="239"/>
    </location>
</feature>
<protein>
    <submittedName>
        <fullName evidence="2">XRE family plasmid maintenance system antidote protein</fullName>
    </submittedName>
</protein>
<sequence length="261" mass="29994">MDTDKELIKKLPYSEMVKNKWVPEVKTQEQKVVELRKFFEVAKLTIIENPAITNIACRRLNESEKSDFALLAWSQQARREARNIDTEPINIKLLQEKLPEIRKMTVEEPKEFCPALTKMMSECGIALVFLPHIEGSFLHGATFQEDRKIVMGLTVRGKDADRFWFSLFHEVAHIIMGHISKPFGTDADDEHDADKFARDILIDEVAFNAFAKNGYLTRATISQFAARMGISPGIVVGRLQKENFIPYNQFNDLKVRYEITA</sequence>
<dbReference type="EMBL" id="AJWZ01000440">
    <property type="protein sequence ID" value="EKC76859.1"/>
    <property type="molecule type" value="Genomic_DNA"/>
</dbReference>
<name>K1UA08_9ZZZZ</name>
<comment type="caution">
    <text evidence="2">The sequence shown here is derived from an EMBL/GenBank/DDBJ whole genome shotgun (WGS) entry which is preliminary data.</text>
</comment>
<dbReference type="AlphaFoldDB" id="K1UA08"/>
<evidence type="ECO:0000259" key="1">
    <source>
        <dbReference type="Pfam" id="PF06114"/>
    </source>
</evidence>
<dbReference type="InterPro" id="IPR010359">
    <property type="entry name" value="IrrE_HExxH"/>
</dbReference>
<reference evidence="2" key="1">
    <citation type="journal article" date="2013" name="Environ. Microbiol.">
        <title>Microbiota from the distal guts of lean and obese adolescents exhibit partial functional redundancy besides clear differences in community structure.</title>
        <authorList>
            <person name="Ferrer M."/>
            <person name="Ruiz A."/>
            <person name="Lanza F."/>
            <person name="Haange S.B."/>
            <person name="Oberbach A."/>
            <person name="Till H."/>
            <person name="Bargiela R."/>
            <person name="Campoy C."/>
            <person name="Segura M.T."/>
            <person name="Richter M."/>
            <person name="von Bergen M."/>
            <person name="Seifert J."/>
            <person name="Suarez A."/>
        </authorList>
    </citation>
    <scope>NUCLEOTIDE SEQUENCE</scope>
</reference>
<accession>K1UA08</accession>
<evidence type="ECO:0000313" key="2">
    <source>
        <dbReference type="EMBL" id="EKC76859.1"/>
    </source>
</evidence>
<proteinExistence type="predicted"/>
<dbReference type="Pfam" id="PF06114">
    <property type="entry name" value="Peptidase_M78"/>
    <property type="match status" value="1"/>
</dbReference>
<organism evidence="2">
    <name type="scientific">human gut metagenome</name>
    <dbReference type="NCBI Taxonomy" id="408170"/>
    <lineage>
        <taxon>unclassified sequences</taxon>
        <taxon>metagenomes</taxon>
        <taxon>organismal metagenomes</taxon>
    </lineage>
</organism>
<gene>
    <name evidence="2" type="ORF">OBE_00641</name>
</gene>